<evidence type="ECO:0000313" key="2">
    <source>
        <dbReference type="Proteomes" id="UP001317085"/>
    </source>
</evidence>
<dbReference type="Pfam" id="PF10721">
    <property type="entry name" value="DUF2514"/>
    <property type="match status" value="1"/>
</dbReference>
<dbReference type="EMBL" id="JAKNRV010000012">
    <property type="protein sequence ID" value="MCK1783340.1"/>
    <property type="molecule type" value="Genomic_DNA"/>
</dbReference>
<reference evidence="1 2" key="1">
    <citation type="submission" date="2022-02" db="EMBL/GenBank/DDBJ databases">
        <title>Comparative genomics of the first Antarctic Pseudomonas spp. capable of biotransforming 2,4,6-Trinitrotoluene.</title>
        <authorList>
            <person name="Cabrera M.A."/>
            <person name="Marquez S.L."/>
            <person name="Perez-Donoso J.M."/>
        </authorList>
    </citation>
    <scope>NUCLEOTIDE SEQUENCE [LARGE SCALE GENOMIC DNA]</scope>
    <source>
        <strain evidence="1 2">TNT11</strain>
    </source>
</reference>
<name>A0ABT0ECA4_9PSED</name>
<keyword evidence="2" id="KW-1185">Reference proteome</keyword>
<dbReference type="InterPro" id="IPR019659">
    <property type="entry name" value="DUF2514"/>
</dbReference>
<dbReference type="RefSeq" id="WP_247396144.1">
    <property type="nucleotide sequence ID" value="NZ_JAKNRV010000012.1"/>
</dbReference>
<accession>A0ABT0ECA4</accession>
<dbReference type="Proteomes" id="UP001317085">
    <property type="component" value="Unassembled WGS sequence"/>
</dbReference>
<sequence>MNAIWLKILPYIAALLLVAGALFGAYHHGETVANDEWQARWNDRDTRDAQAKEQNEAAERAKEQARQQAINKVVQNGQALIDTAAAAVTAANRESDRLRSAADGLASRIAASQAGGNSCTAAASAAATRAVMVLADVFKRADQRAGDLAGFADQSHSRGVTCEQAFDGLSSVK</sequence>
<evidence type="ECO:0000313" key="1">
    <source>
        <dbReference type="EMBL" id="MCK1783340.1"/>
    </source>
</evidence>
<comment type="caution">
    <text evidence="1">The sequence shown here is derived from an EMBL/GenBank/DDBJ whole genome shotgun (WGS) entry which is preliminary data.</text>
</comment>
<gene>
    <name evidence="1" type="ORF">L9Z73_02900</name>
</gene>
<protein>
    <submittedName>
        <fullName evidence="1">DUF2514 domain-containing protein</fullName>
    </submittedName>
</protein>
<proteinExistence type="predicted"/>
<organism evidence="1 2">
    <name type="scientific">Pseudomonas emilianonis</name>
    <dbReference type="NCBI Taxonomy" id="2915812"/>
    <lineage>
        <taxon>Bacteria</taxon>
        <taxon>Pseudomonadati</taxon>
        <taxon>Pseudomonadota</taxon>
        <taxon>Gammaproteobacteria</taxon>
        <taxon>Pseudomonadales</taxon>
        <taxon>Pseudomonadaceae</taxon>
        <taxon>Pseudomonas</taxon>
    </lineage>
</organism>